<accession>A0A448Z4M3</accession>
<feature type="region of interest" description="Disordered" evidence="1">
    <location>
        <begin position="29"/>
        <end position="54"/>
    </location>
</feature>
<evidence type="ECO:0000313" key="2">
    <source>
        <dbReference type="EMBL" id="VEU36972.1"/>
    </source>
</evidence>
<protein>
    <submittedName>
        <fullName evidence="2">Uncharacterized protein</fullName>
    </submittedName>
</protein>
<proteinExistence type="predicted"/>
<keyword evidence="3" id="KW-1185">Reference proteome</keyword>
<dbReference type="AlphaFoldDB" id="A0A448Z4M3"/>
<name>A0A448Z4M3_9STRA</name>
<reference evidence="2 3" key="1">
    <citation type="submission" date="2019-01" db="EMBL/GenBank/DDBJ databases">
        <authorList>
            <person name="Ferrante I. M."/>
        </authorList>
    </citation>
    <scope>NUCLEOTIDE SEQUENCE [LARGE SCALE GENOMIC DNA]</scope>
    <source>
        <strain evidence="2 3">B856</strain>
    </source>
</reference>
<feature type="compositionally biased region" description="Gly residues" evidence="1">
    <location>
        <begin position="30"/>
        <end position="51"/>
    </location>
</feature>
<dbReference type="Proteomes" id="UP000291116">
    <property type="component" value="Unassembled WGS sequence"/>
</dbReference>
<evidence type="ECO:0000313" key="3">
    <source>
        <dbReference type="Proteomes" id="UP000291116"/>
    </source>
</evidence>
<dbReference type="EMBL" id="CAACVS010000111">
    <property type="protein sequence ID" value="VEU36972.1"/>
    <property type="molecule type" value="Genomic_DNA"/>
</dbReference>
<gene>
    <name evidence="2" type="ORF">PSNMU_V1.4_AUG-EV-PASAV3_0037480</name>
</gene>
<feature type="region of interest" description="Disordered" evidence="1">
    <location>
        <begin position="91"/>
        <end position="119"/>
    </location>
</feature>
<sequence>MKALQGVPDVIVEGQPSWTMVGEEAAGAAGSAGAGSAGAGSAGAGSAGAGSAGASIETGGMRSVAVQVHAAFVTVVTFMLSVSMISPPQPPLAIPAGKTPAQDSPSLGTPGRARQNSGMEELEPVGAGALTRDGVGMVAIGAGTGAGTGTGTGEEATALMTLVHWLETPPLQMYLFSPLRQLQI</sequence>
<organism evidence="2 3">
    <name type="scientific">Pseudo-nitzschia multistriata</name>
    <dbReference type="NCBI Taxonomy" id="183589"/>
    <lineage>
        <taxon>Eukaryota</taxon>
        <taxon>Sar</taxon>
        <taxon>Stramenopiles</taxon>
        <taxon>Ochrophyta</taxon>
        <taxon>Bacillariophyta</taxon>
        <taxon>Bacillariophyceae</taxon>
        <taxon>Bacillariophycidae</taxon>
        <taxon>Bacillariales</taxon>
        <taxon>Bacillariaceae</taxon>
        <taxon>Pseudo-nitzschia</taxon>
    </lineage>
</organism>
<evidence type="ECO:0000256" key="1">
    <source>
        <dbReference type="SAM" id="MobiDB-lite"/>
    </source>
</evidence>